<comment type="subcellular location">
    <subcellularLocation>
        <location evidence="2">Cell membrane</location>
    </subcellularLocation>
</comment>
<dbReference type="GO" id="GO:0005524">
    <property type="term" value="F:ATP binding"/>
    <property type="evidence" value="ECO:0007669"/>
    <property type="project" value="UniProtKB-KW"/>
</dbReference>
<protein>
    <recommendedName>
        <fullName evidence="3">histidine kinase</fullName>
        <ecNumber evidence="3">2.7.13.3</ecNumber>
    </recommendedName>
</protein>
<evidence type="ECO:0000259" key="14">
    <source>
        <dbReference type="PROSITE" id="PS50109"/>
    </source>
</evidence>
<dbReference type="EMBL" id="JAGSPJ010000001">
    <property type="protein sequence ID" value="MBR7799067.1"/>
    <property type="molecule type" value="Genomic_DNA"/>
</dbReference>
<keyword evidence="8" id="KW-0547">Nucleotide-binding</keyword>
<dbReference type="SUPFAM" id="SSF47384">
    <property type="entry name" value="Homodimeric domain of signal transducing histidine kinase"/>
    <property type="match status" value="1"/>
</dbReference>
<evidence type="ECO:0000313" key="18">
    <source>
        <dbReference type="Proteomes" id="UP000678545"/>
    </source>
</evidence>
<evidence type="ECO:0000256" key="9">
    <source>
        <dbReference type="ARBA" id="ARBA00022777"/>
    </source>
</evidence>
<evidence type="ECO:0000256" key="2">
    <source>
        <dbReference type="ARBA" id="ARBA00004236"/>
    </source>
</evidence>
<keyword evidence="18" id="KW-1185">Reference proteome</keyword>
<dbReference type="InterPro" id="IPR006189">
    <property type="entry name" value="CHASE_dom"/>
</dbReference>
<evidence type="ECO:0000313" key="17">
    <source>
        <dbReference type="EMBL" id="MBR7799067.1"/>
    </source>
</evidence>
<dbReference type="Gene3D" id="1.10.287.130">
    <property type="match status" value="1"/>
</dbReference>
<evidence type="ECO:0000256" key="5">
    <source>
        <dbReference type="ARBA" id="ARBA00022553"/>
    </source>
</evidence>
<keyword evidence="5" id="KW-0597">Phosphoprotein</keyword>
<dbReference type="RefSeq" id="WP_212674173.1">
    <property type="nucleotide sequence ID" value="NZ_JAGSPJ010000001.1"/>
</dbReference>
<reference evidence="17" key="1">
    <citation type="submission" date="2021-04" db="EMBL/GenBank/DDBJ databases">
        <title>novel species isolated from subtropical streams in China.</title>
        <authorList>
            <person name="Lu H."/>
        </authorList>
    </citation>
    <scope>NUCLEOTIDE SEQUENCE</scope>
    <source>
        <strain evidence="17">FT137W</strain>
    </source>
</reference>
<name>A0A941IE60_9BURK</name>
<dbReference type="SMART" id="SM00091">
    <property type="entry name" value="PAS"/>
    <property type="match status" value="2"/>
</dbReference>
<sequence>MNFPSPRLLEHESPIRRALARILPIIVFLGTGLATELILFEEQSRQDSVNKQNTLSHAGEIRALIESELNANIHLASGLVSYIKTHHGIYQTSDIEPWLNELRGQQQSIRNITLAPGNKIQTVIPRDGNESAIGLYYPDNLQQWPAIEKIMLQKKPVLVGPFELKQGGTGMAYRVPIYLQNGAYWGMLSTVLNADLVFANANKRARELDLSYAIVDLELPANSLPIYGSWKNAKQAIERLNIDISGRKIELQVAHDSTPTLDPQIMTQRFAGWGVALLLGFLIARTFHSYRIQTRSYLALKESQERFMRMFNTAPQGMALVDEDGTWLSVNPMLCSILGYSESELRQLPLARLSTQLTIDSLQSKWKGKHQTNLQFELHLAHRDGSAVTCIVSLALIDHDKLEKAYWIFQVIDISRSISAENLVQDKAQYTQTILDNLEEAILSADLQGKVLRCNPAAMGIWKQSEAALLSTTIFALLDNKDSNDGLDWREDLEAFIGSINEQIRHQKKVESRYFKREGKVIDLNENIIHIEYSISAIQQIEGVELILVVRDVSERKRLQMMQSEFVSMVSHELRTPLTSIIGSLKLIEGGIFGQLPESLARMIHIALQNGQQLALIINDILDMDKLAAGKMDFHLQAMSLNDLIRECLENNQSYARQYRVQFDFVPAEEDILVRGDSMRLQQVMSNLLSNAAKFSKLDDTIDITLRKNQEHATVIVRDYGDGVPESHRKKLFKKFSQADSSSTRQKGGTGLGLAICKELMEGMHGSIGFEASVSPGACFYITIPIQK</sequence>
<dbReference type="SMART" id="SM00388">
    <property type="entry name" value="HisKA"/>
    <property type="match status" value="1"/>
</dbReference>
<dbReference type="GO" id="GO:0009927">
    <property type="term" value="F:histidine phosphotransfer kinase activity"/>
    <property type="evidence" value="ECO:0007669"/>
    <property type="project" value="TreeGrafter"/>
</dbReference>
<dbReference type="InterPro" id="IPR003661">
    <property type="entry name" value="HisK_dim/P_dom"/>
</dbReference>
<dbReference type="CDD" id="cd00082">
    <property type="entry name" value="HisKA"/>
    <property type="match status" value="1"/>
</dbReference>
<dbReference type="GO" id="GO:0005886">
    <property type="term" value="C:plasma membrane"/>
    <property type="evidence" value="ECO:0007669"/>
    <property type="project" value="UniProtKB-SubCell"/>
</dbReference>
<dbReference type="SUPFAM" id="SSF55874">
    <property type="entry name" value="ATPase domain of HSP90 chaperone/DNA topoisomerase II/histidine kinase"/>
    <property type="match status" value="1"/>
</dbReference>
<dbReference type="InterPro" id="IPR003594">
    <property type="entry name" value="HATPase_dom"/>
</dbReference>
<dbReference type="SUPFAM" id="SSF55785">
    <property type="entry name" value="PYP-like sensor domain (PAS domain)"/>
    <property type="match status" value="2"/>
</dbReference>
<evidence type="ECO:0000256" key="3">
    <source>
        <dbReference type="ARBA" id="ARBA00012438"/>
    </source>
</evidence>
<dbReference type="InterPro" id="IPR042240">
    <property type="entry name" value="CHASE_sf"/>
</dbReference>
<feature type="domain" description="PAS" evidence="15">
    <location>
        <begin position="303"/>
        <end position="345"/>
    </location>
</feature>
<dbReference type="Pfam" id="PF03924">
    <property type="entry name" value="CHASE"/>
    <property type="match status" value="1"/>
</dbReference>
<keyword evidence="12" id="KW-0902">Two-component regulatory system</keyword>
<dbReference type="Gene3D" id="3.30.565.10">
    <property type="entry name" value="Histidine kinase-like ATPase, C-terminal domain"/>
    <property type="match status" value="1"/>
</dbReference>
<keyword evidence="10" id="KW-0067">ATP-binding</keyword>
<dbReference type="CDD" id="cd00130">
    <property type="entry name" value="PAS"/>
    <property type="match status" value="2"/>
</dbReference>
<keyword evidence="13" id="KW-0472">Membrane</keyword>
<dbReference type="EC" id="2.7.13.3" evidence="3"/>
<feature type="domain" description="CHASE" evidence="16">
    <location>
        <begin position="120"/>
        <end position="208"/>
    </location>
</feature>
<proteinExistence type="predicted"/>
<dbReference type="Pfam" id="PF00512">
    <property type="entry name" value="HisKA"/>
    <property type="match status" value="1"/>
</dbReference>
<dbReference type="PANTHER" id="PTHR43047">
    <property type="entry name" value="TWO-COMPONENT HISTIDINE PROTEIN KINASE"/>
    <property type="match status" value="1"/>
</dbReference>
<dbReference type="PROSITE" id="PS50839">
    <property type="entry name" value="CHASE"/>
    <property type="match status" value="1"/>
</dbReference>
<keyword evidence="6" id="KW-0808">Transferase</keyword>
<evidence type="ECO:0000259" key="15">
    <source>
        <dbReference type="PROSITE" id="PS50112"/>
    </source>
</evidence>
<evidence type="ECO:0000256" key="4">
    <source>
        <dbReference type="ARBA" id="ARBA00022475"/>
    </source>
</evidence>
<accession>A0A941IE60</accession>
<evidence type="ECO:0000256" key="12">
    <source>
        <dbReference type="ARBA" id="ARBA00023012"/>
    </source>
</evidence>
<dbReference type="PRINTS" id="PR00344">
    <property type="entry name" value="BCTRLSENSOR"/>
</dbReference>
<evidence type="ECO:0000259" key="16">
    <source>
        <dbReference type="PROSITE" id="PS50839"/>
    </source>
</evidence>
<dbReference type="NCBIfam" id="TIGR00229">
    <property type="entry name" value="sensory_box"/>
    <property type="match status" value="1"/>
</dbReference>
<dbReference type="SMART" id="SM00086">
    <property type="entry name" value="PAC"/>
    <property type="match status" value="2"/>
</dbReference>
<dbReference type="PROSITE" id="PS50112">
    <property type="entry name" value="PAS"/>
    <property type="match status" value="1"/>
</dbReference>
<dbReference type="Gene3D" id="3.30.450.350">
    <property type="entry name" value="CHASE domain"/>
    <property type="match status" value="1"/>
</dbReference>
<evidence type="ECO:0000256" key="6">
    <source>
        <dbReference type="ARBA" id="ARBA00022679"/>
    </source>
</evidence>
<dbReference type="AlphaFoldDB" id="A0A941IE60"/>
<dbReference type="FunFam" id="3.30.565.10:FF:000023">
    <property type="entry name" value="PAS domain-containing sensor histidine kinase"/>
    <property type="match status" value="1"/>
</dbReference>
<gene>
    <name evidence="17" type="ORF">KDM90_03565</name>
</gene>
<dbReference type="PROSITE" id="PS50109">
    <property type="entry name" value="HIS_KIN"/>
    <property type="match status" value="1"/>
</dbReference>
<evidence type="ECO:0000256" key="10">
    <source>
        <dbReference type="ARBA" id="ARBA00022840"/>
    </source>
</evidence>
<feature type="domain" description="Histidine kinase" evidence="14">
    <location>
        <begin position="569"/>
        <end position="788"/>
    </location>
</feature>
<keyword evidence="7" id="KW-0812">Transmembrane</keyword>
<dbReference type="InterPro" id="IPR035965">
    <property type="entry name" value="PAS-like_dom_sf"/>
</dbReference>
<dbReference type="SMART" id="SM00387">
    <property type="entry name" value="HATPase_c"/>
    <property type="match status" value="1"/>
</dbReference>
<dbReference type="Pfam" id="PF02518">
    <property type="entry name" value="HATPase_c"/>
    <property type="match status" value="1"/>
</dbReference>
<evidence type="ECO:0000256" key="11">
    <source>
        <dbReference type="ARBA" id="ARBA00022989"/>
    </source>
</evidence>
<dbReference type="SMART" id="SM01079">
    <property type="entry name" value="CHASE"/>
    <property type="match status" value="1"/>
</dbReference>
<keyword evidence="11" id="KW-1133">Transmembrane helix</keyword>
<dbReference type="InterPro" id="IPR036890">
    <property type="entry name" value="HATPase_C_sf"/>
</dbReference>
<dbReference type="InterPro" id="IPR005467">
    <property type="entry name" value="His_kinase_dom"/>
</dbReference>
<keyword evidence="4" id="KW-1003">Cell membrane</keyword>
<comment type="caution">
    <text evidence="17">The sequence shown here is derived from an EMBL/GenBank/DDBJ whole genome shotgun (WGS) entry which is preliminary data.</text>
</comment>
<dbReference type="Pfam" id="PF13426">
    <property type="entry name" value="PAS_9"/>
    <property type="match status" value="2"/>
</dbReference>
<evidence type="ECO:0000256" key="7">
    <source>
        <dbReference type="ARBA" id="ARBA00022692"/>
    </source>
</evidence>
<dbReference type="Proteomes" id="UP000678545">
    <property type="component" value="Unassembled WGS sequence"/>
</dbReference>
<dbReference type="GO" id="GO:0000155">
    <property type="term" value="F:phosphorelay sensor kinase activity"/>
    <property type="evidence" value="ECO:0007669"/>
    <property type="project" value="InterPro"/>
</dbReference>
<keyword evidence="9" id="KW-0418">Kinase</keyword>
<dbReference type="InterPro" id="IPR001610">
    <property type="entry name" value="PAC"/>
</dbReference>
<dbReference type="PANTHER" id="PTHR43047:SF72">
    <property type="entry name" value="OSMOSENSING HISTIDINE PROTEIN KINASE SLN1"/>
    <property type="match status" value="1"/>
</dbReference>
<dbReference type="Gene3D" id="3.30.450.20">
    <property type="entry name" value="PAS domain"/>
    <property type="match status" value="2"/>
</dbReference>
<dbReference type="InterPro" id="IPR004358">
    <property type="entry name" value="Sig_transdc_His_kin-like_C"/>
</dbReference>
<evidence type="ECO:0000256" key="13">
    <source>
        <dbReference type="ARBA" id="ARBA00023136"/>
    </source>
</evidence>
<dbReference type="InterPro" id="IPR000014">
    <property type="entry name" value="PAS"/>
</dbReference>
<organism evidence="17 18">
    <name type="scientific">Undibacterium fentianense</name>
    <dbReference type="NCBI Taxonomy" id="2828728"/>
    <lineage>
        <taxon>Bacteria</taxon>
        <taxon>Pseudomonadati</taxon>
        <taxon>Pseudomonadota</taxon>
        <taxon>Betaproteobacteria</taxon>
        <taxon>Burkholderiales</taxon>
        <taxon>Oxalobacteraceae</taxon>
        <taxon>Undibacterium</taxon>
    </lineage>
</organism>
<evidence type="ECO:0000256" key="1">
    <source>
        <dbReference type="ARBA" id="ARBA00000085"/>
    </source>
</evidence>
<dbReference type="InterPro" id="IPR036097">
    <property type="entry name" value="HisK_dim/P_sf"/>
</dbReference>
<comment type="catalytic activity">
    <reaction evidence="1">
        <text>ATP + protein L-histidine = ADP + protein N-phospho-L-histidine.</text>
        <dbReference type="EC" id="2.7.13.3"/>
    </reaction>
</comment>
<evidence type="ECO:0000256" key="8">
    <source>
        <dbReference type="ARBA" id="ARBA00022741"/>
    </source>
</evidence>